<dbReference type="Gene3D" id="3.40.50.2300">
    <property type="match status" value="1"/>
</dbReference>
<evidence type="ECO:0000259" key="4">
    <source>
        <dbReference type="PROSITE" id="PS50043"/>
    </source>
</evidence>
<sequence length="235" mass="27173">MDRNLFIYLAIENPMLLKGIESLILSQINSNAKTICILCPEDLFQLDWNQDEKSTQILIYDESFRSEKNNLMLLNLLKSNPTLKSVLLVRAIDYHHLKLLYNLGFTGVANKDINPKDFVDFMRDIIKGNKALAPKFQKLVIGQFCQIDKNFNQPFATQMYEDDINHFQELYGLTKREKEILCLICNGKNTKEISEELFISMHTAETHRRNLLAKLDVKNTAQMVKVAVMNKLVTV</sequence>
<dbReference type="EMBL" id="JBEPMO010000018">
    <property type="protein sequence ID" value="MET3732758.1"/>
    <property type="molecule type" value="Genomic_DNA"/>
</dbReference>
<dbReference type="InterPro" id="IPR000792">
    <property type="entry name" value="Tscrpt_reg_LuxR_C"/>
</dbReference>
<name>A0ABV2LW33_9FLAO</name>
<evidence type="ECO:0000313" key="6">
    <source>
        <dbReference type="Proteomes" id="UP001549146"/>
    </source>
</evidence>
<accession>A0ABV2LW33</accession>
<protein>
    <submittedName>
        <fullName evidence="5">DNA-binding NarL/FixJ family response regulator</fullName>
    </submittedName>
</protein>
<dbReference type="InterPro" id="IPR016032">
    <property type="entry name" value="Sig_transdc_resp-reg_C-effctor"/>
</dbReference>
<comment type="caution">
    <text evidence="5">The sequence shown here is derived from an EMBL/GenBank/DDBJ whole genome shotgun (WGS) entry which is preliminary data.</text>
</comment>
<evidence type="ECO:0000256" key="2">
    <source>
        <dbReference type="ARBA" id="ARBA00023125"/>
    </source>
</evidence>
<dbReference type="CDD" id="cd06170">
    <property type="entry name" value="LuxR_C_like"/>
    <property type="match status" value="1"/>
</dbReference>
<evidence type="ECO:0000256" key="1">
    <source>
        <dbReference type="ARBA" id="ARBA00023015"/>
    </source>
</evidence>
<keyword evidence="3" id="KW-0804">Transcription</keyword>
<proteinExistence type="predicted"/>
<dbReference type="GO" id="GO:0003677">
    <property type="term" value="F:DNA binding"/>
    <property type="evidence" value="ECO:0007669"/>
    <property type="project" value="UniProtKB-KW"/>
</dbReference>
<dbReference type="SUPFAM" id="SSF46894">
    <property type="entry name" value="C-terminal effector domain of the bipartite response regulators"/>
    <property type="match status" value="1"/>
</dbReference>
<dbReference type="PRINTS" id="PR00038">
    <property type="entry name" value="HTHLUXR"/>
</dbReference>
<reference evidence="5 6" key="1">
    <citation type="submission" date="2024-06" db="EMBL/GenBank/DDBJ databases">
        <title>Genomic Encyclopedia of Type Strains, Phase IV (KMG-IV): sequencing the most valuable type-strain genomes for metagenomic binning, comparative biology and taxonomic classification.</title>
        <authorList>
            <person name="Goeker M."/>
        </authorList>
    </citation>
    <scope>NUCLEOTIDE SEQUENCE [LARGE SCALE GENOMIC DNA]</scope>
    <source>
        <strain evidence="5 6">DSM 29388</strain>
    </source>
</reference>
<dbReference type="Pfam" id="PF00196">
    <property type="entry name" value="GerE"/>
    <property type="match status" value="1"/>
</dbReference>
<keyword evidence="1" id="KW-0805">Transcription regulation</keyword>
<dbReference type="PANTHER" id="PTHR44688:SF16">
    <property type="entry name" value="DNA-BINDING TRANSCRIPTIONAL ACTIVATOR DEVR_DOSR"/>
    <property type="match status" value="1"/>
</dbReference>
<gene>
    <name evidence="5" type="ORF">ABID46_002349</name>
</gene>
<dbReference type="SMART" id="SM00421">
    <property type="entry name" value="HTH_LUXR"/>
    <property type="match status" value="1"/>
</dbReference>
<organism evidence="5 6">
    <name type="scientific">Moheibacter stercoris</name>
    <dbReference type="NCBI Taxonomy" id="1628251"/>
    <lineage>
        <taxon>Bacteria</taxon>
        <taxon>Pseudomonadati</taxon>
        <taxon>Bacteroidota</taxon>
        <taxon>Flavobacteriia</taxon>
        <taxon>Flavobacteriales</taxon>
        <taxon>Weeksellaceae</taxon>
        <taxon>Moheibacter</taxon>
    </lineage>
</organism>
<keyword evidence="2 5" id="KW-0238">DNA-binding</keyword>
<dbReference type="PANTHER" id="PTHR44688">
    <property type="entry name" value="DNA-BINDING TRANSCRIPTIONAL ACTIVATOR DEVR_DOSR"/>
    <property type="match status" value="1"/>
</dbReference>
<evidence type="ECO:0000313" key="5">
    <source>
        <dbReference type="EMBL" id="MET3732758.1"/>
    </source>
</evidence>
<feature type="domain" description="HTH luxR-type" evidence="4">
    <location>
        <begin position="166"/>
        <end position="231"/>
    </location>
</feature>
<dbReference type="PROSITE" id="PS50043">
    <property type="entry name" value="HTH_LUXR_2"/>
    <property type="match status" value="1"/>
</dbReference>
<evidence type="ECO:0000256" key="3">
    <source>
        <dbReference type="ARBA" id="ARBA00023163"/>
    </source>
</evidence>
<keyword evidence="6" id="KW-1185">Reference proteome</keyword>
<dbReference type="RefSeq" id="WP_354510283.1">
    <property type="nucleotide sequence ID" value="NZ_JBEPMO010000018.1"/>
</dbReference>
<dbReference type="Proteomes" id="UP001549146">
    <property type="component" value="Unassembled WGS sequence"/>
</dbReference>